<accession>A0A9P4NS73</accession>
<evidence type="ECO:0000313" key="3">
    <source>
        <dbReference type="EMBL" id="KAF2430682.1"/>
    </source>
</evidence>
<reference evidence="3" key="1">
    <citation type="journal article" date="2020" name="Stud. Mycol.">
        <title>101 Dothideomycetes genomes: a test case for predicting lifestyles and emergence of pathogens.</title>
        <authorList>
            <person name="Haridas S."/>
            <person name="Albert R."/>
            <person name="Binder M."/>
            <person name="Bloem J."/>
            <person name="Labutti K."/>
            <person name="Salamov A."/>
            <person name="Andreopoulos B."/>
            <person name="Baker S."/>
            <person name="Barry K."/>
            <person name="Bills G."/>
            <person name="Bluhm B."/>
            <person name="Cannon C."/>
            <person name="Castanera R."/>
            <person name="Culley D."/>
            <person name="Daum C."/>
            <person name="Ezra D."/>
            <person name="Gonzalez J."/>
            <person name="Henrissat B."/>
            <person name="Kuo A."/>
            <person name="Liang C."/>
            <person name="Lipzen A."/>
            <person name="Lutzoni F."/>
            <person name="Magnuson J."/>
            <person name="Mondo S."/>
            <person name="Nolan M."/>
            <person name="Ohm R."/>
            <person name="Pangilinan J."/>
            <person name="Park H.-J."/>
            <person name="Ramirez L."/>
            <person name="Alfaro M."/>
            <person name="Sun H."/>
            <person name="Tritt A."/>
            <person name="Yoshinaga Y."/>
            <person name="Zwiers L.-H."/>
            <person name="Turgeon B."/>
            <person name="Goodwin S."/>
            <person name="Spatafora J."/>
            <person name="Crous P."/>
            <person name="Grigoriev I."/>
        </authorList>
    </citation>
    <scope>NUCLEOTIDE SEQUENCE</scope>
    <source>
        <strain evidence="3">CBS 130266</strain>
    </source>
</reference>
<feature type="region of interest" description="Disordered" evidence="2">
    <location>
        <begin position="1"/>
        <end position="93"/>
    </location>
</feature>
<feature type="compositionally biased region" description="Polar residues" evidence="2">
    <location>
        <begin position="629"/>
        <end position="640"/>
    </location>
</feature>
<keyword evidence="4" id="KW-1185">Reference proteome</keyword>
<evidence type="ECO:0000313" key="4">
    <source>
        <dbReference type="Proteomes" id="UP000800235"/>
    </source>
</evidence>
<proteinExistence type="inferred from homology"/>
<comment type="similarity">
    <text evidence="1">Belongs to the TCP11 family.</text>
</comment>
<comment type="caution">
    <text evidence="3">The sequence shown here is derived from an EMBL/GenBank/DDBJ whole genome shotgun (WGS) entry which is preliminary data.</text>
</comment>
<dbReference type="InterPro" id="IPR008862">
    <property type="entry name" value="Tcp11"/>
</dbReference>
<dbReference type="PANTHER" id="PTHR12832:SF11">
    <property type="entry name" value="LD23868P"/>
    <property type="match status" value="1"/>
</dbReference>
<dbReference type="EMBL" id="MU007037">
    <property type="protein sequence ID" value="KAF2430682.1"/>
    <property type="molecule type" value="Genomic_DNA"/>
</dbReference>
<dbReference type="OrthoDB" id="276323at2759"/>
<feature type="compositionally biased region" description="Low complexity" evidence="2">
    <location>
        <begin position="614"/>
        <end position="627"/>
    </location>
</feature>
<dbReference type="Pfam" id="PF05794">
    <property type="entry name" value="Tcp11"/>
    <property type="match status" value="1"/>
</dbReference>
<feature type="compositionally biased region" description="Basic residues" evidence="2">
    <location>
        <begin position="52"/>
        <end position="64"/>
    </location>
</feature>
<name>A0A9P4NS73_9PEZI</name>
<feature type="region of interest" description="Disordered" evidence="2">
    <location>
        <begin position="612"/>
        <end position="657"/>
    </location>
</feature>
<evidence type="ECO:0000256" key="2">
    <source>
        <dbReference type="SAM" id="MobiDB-lite"/>
    </source>
</evidence>
<protein>
    <submittedName>
        <fullName evidence="3">Uncharacterized protein</fullName>
    </submittedName>
</protein>
<dbReference type="PANTHER" id="PTHR12832">
    <property type="entry name" value="TESTIS-SPECIFIC PROTEIN PBS13 T-COMPLEX 11"/>
    <property type="match status" value="1"/>
</dbReference>
<dbReference type="Proteomes" id="UP000800235">
    <property type="component" value="Unassembled WGS sequence"/>
</dbReference>
<organism evidence="3 4">
    <name type="scientific">Tothia fuscella</name>
    <dbReference type="NCBI Taxonomy" id="1048955"/>
    <lineage>
        <taxon>Eukaryota</taxon>
        <taxon>Fungi</taxon>
        <taxon>Dikarya</taxon>
        <taxon>Ascomycota</taxon>
        <taxon>Pezizomycotina</taxon>
        <taxon>Dothideomycetes</taxon>
        <taxon>Pleosporomycetidae</taxon>
        <taxon>Venturiales</taxon>
        <taxon>Cylindrosympodiaceae</taxon>
        <taxon>Tothia</taxon>
    </lineage>
</organism>
<dbReference type="AlphaFoldDB" id="A0A9P4NS73"/>
<evidence type="ECO:0000256" key="1">
    <source>
        <dbReference type="ARBA" id="ARBA00010954"/>
    </source>
</evidence>
<gene>
    <name evidence="3" type="ORF">EJ08DRAFT_660617</name>
</gene>
<dbReference type="GO" id="GO:0010737">
    <property type="term" value="P:protein kinase A signaling"/>
    <property type="evidence" value="ECO:0007669"/>
    <property type="project" value="TreeGrafter"/>
</dbReference>
<sequence length="657" mass="73740">MGHPPEKSAIPRAYENGRRDSMGQEQRTVPALGCLDIGAIKSSPTTDIGSRRREKTRNSKHNGHLNKEELAISPSAPGDITLHPGRVSSPDEGKIEESSMIGKVLGCAYTRHQFRFATLSPPITKQSLSELDIGSIIHNPKLRHDVNFDGELHFRPNLDGQKGQLKKDAQNGYWHGITAELTLCQHMGGPFPSEEASTQYRKDCFRRLPLMFETIKAILKHLVPDRDQAHVDEHLDVFIVLQEIEKGVCDIESIAEWLAQLLKTHCAPMRDEMVDRMVGMVRRGGPTSISNGLRELFAVLEAMKLDVANHQIRHLRALLIEDTINFERKYNINRIKRQRYNISYARSWYHSGKRSLERIPLIQDGSWPNRDVEAFLAALLDSLIPTTDSMPWPDTFVLDFDRLQMLKCEVQELMNEKAYCRVLCKLIEKKGIPSLVNNGSSPKILAELHNTVAHGTFSGLPSSNIVVELVRQALRLCGSSESYNAEWAGLAETLLHETLSDPNLLQKHAHSVRRELLRELQRNVERYLTSSPWDMFNALVAPTISTPPSILPPILPAGNVPSTRPNRQTEIVNRITHIAVIHWRVWEHLVYSDEATDESTTQGPATVQESKLFSHSAAPSDTASPSSGLIKSTRTTTSEIETQHPEPVNPDAMPAPM</sequence>